<reference evidence="2" key="2">
    <citation type="journal article" date="2023" name="IMA Fungus">
        <title>Comparative genomic study of the Penicillium genus elucidates a diverse pangenome and 15 lateral gene transfer events.</title>
        <authorList>
            <person name="Petersen C."/>
            <person name="Sorensen T."/>
            <person name="Nielsen M.R."/>
            <person name="Sondergaard T.E."/>
            <person name="Sorensen J.L."/>
            <person name="Fitzpatrick D.A."/>
            <person name="Frisvad J.C."/>
            <person name="Nielsen K.L."/>
        </authorList>
    </citation>
    <scope>NUCLEOTIDE SEQUENCE</scope>
    <source>
        <strain evidence="2">IBT 17660</strain>
    </source>
</reference>
<evidence type="ECO:0000313" key="3">
    <source>
        <dbReference type="Proteomes" id="UP001147760"/>
    </source>
</evidence>
<dbReference type="EMBL" id="JAPWDO010000005">
    <property type="protein sequence ID" value="KAJ5471293.1"/>
    <property type="molecule type" value="Genomic_DNA"/>
</dbReference>
<dbReference type="AlphaFoldDB" id="A0A9X0BLD4"/>
<dbReference type="GO" id="GO:0017000">
    <property type="term" value="P:antibiotic biosynthetic process"/>
    <property type="evidence" value="ECO:0007669"/>
    <property type="project" value="UniProtKB-ARBA"/>
</dbReference>
<organism evidence="2 3">
    <name type="scientific">Penicillium desertorum</name>
    <dbReference type="NCBI Taxonomy" id="1303715"/>
    <lineage>
        <taxon>Eukaryota</taxon>
        <taxon>Fungi</taxon>
        <taxon>Dikarya</taxon>
        <taxon>Ascomycota</taxon>
        <taxon>Pezizomycotina</taxon>
        <taxon>Eurotiomycetes</taxon>
        <taxon>Eurotiomycetidae</taxon>
        <taxon>Eurotiales</taxon>
        <taxon>Aspergillaceae</taxon>
        <taxon>Penicillium</taxon>
    </lineage>
</organism>
<comment type="caution">
    <text evidence="2">The sequence shown here is derived from an EMBL/GenBank/DDBJ whole genome shotgun (WGS) entry which is preliminary data.</text>
</comment>
<evidence type="ECO:0008006" key="4">
    <source>
        <dbReference type="Google" id="ProtNLM"/>
    </source>
</evidence>
<dbReference type="Gene3D" id="3.40.50.1820">
    <property type="entry name" value="alpha/beta hydrolase"/>
    <property type="match status" value="1"/>
</dbReference>
<dbReference type="GO" id="GO:0072330">
    <property type="term" value="P:monocarboxylic acid biosynthetic process"/>
    <property type="evidence" value="ECO:0007669"/>
    <property type="project" value="UniProtKB-ARBA"/>
</dbReference>
<dbReference type="SUPFAM" id="SSF53474">
    <property type="entry name" value="alpha/beta-Hydrolases"/>
    <property type="match status" value="1"/>
</dbReference>
<sequence length="488" mass="55179">MIGTSTVEYLFIRVCILFLHNIAPISILYSVHFLLLQFFHLPTNLGRIPYPIQIWLTAEAVFLIAVSIPLKMSLSNSPICHRSLSAEHRDSLFKSCNANVPNLETYLSRWLMVSGPECIKRDDVKDFIRWSLFGPGYSQEQDQQNEGEIEVYTREIEKLIGGKLSPGRMDVKGLGQLLNEAGGSHRSLLWYTVNVIQWISLPFHFTLAILYRLSISTSHTTHGLPITGAASHILASTTYIQEMTARPIHPWQLETGATENSEIGIIALEIMPVSSRITHTALEKEVMICEIMEIIRRHGWSKFVLVSHSYGSIIAAHLLKSDRFAPFIGPTVFIDPVTFLLHLPDVAFNFIARQPAQANEYQLWYFGSKDIGVAHTLARRFSWIDNILWKEDLCIKADDNQEGRNVTVVLSGKDLIVDTETVGRYLMGCSSEVKAAEKEATRVWKNKPWIGGGLELLWFEQLDHAQIFDSEITRQPVIRVISAYSNTG</sequence>
<gene>
    <name evidence="2" type="ORF">N7530_008650</name>
</gene>
<dbReference type="PANTHER" id="PTHR37471:SF1">
    <property type="entry name" value="AB HYDROLASE-1 DOMAIN-CONTAINING PROTEIN"/>
    <property type="match status" value="1"/>
</dbReference>
<evidence type="ECO:0000313" key="2">
    <source>
        <dbReference type="EMBL" id="KAJ5471293.1"/>
    </source>
</evidence>
<reference evidence="2" key="1">
    <citation type="submission" date="2022-12" db="EMBL/GenBank/DDBJ databases">
        <authorList>
            <person name="Petersen C."/>
        </authorList>
    </citation>
    <scope>NUCLEOTIDE SEQUENCE</scope>
    <source>
        <strain evidence="2">IBT 17660</strain>
    </source>
</reference>
<keyword evidence="3" id="KW-1185">Reference proteome</keyword>
<keyword evidence="1" id="KW-0812">Transmembrane</keyword>
<dbReference type="PANTHER" id="PTHR37471">
    <property type="entry name" value="UNNAMED PRODUCT"/>
    <property type="match status" value="1"/>
</dbReference>
<keyword evidence="1" id="KW-0472">Membrane</keyword>
<name>A0A9X0BLD4_9EURO</name>
<evidence type="ECO:0000256" key="1">
    <source>
        <dbReference type="SAM" id="Phobius"/>
    </source>
</evidence>
<protein>
    <recommendedName>
        <fullName evidence="4">AB hydrolase-1 domain-containing protein</fullName>
    </recommendedName>
</protein>
<keyword evidence="1" id="KW-1133">Transmembrane helix</keyword>
<dbReference type="OrthoDB" id="6431331at2759"/>
<proteinExistence type="predicted"/>
<accession>A0A9X0BLD4</accession>
<dbReference type="InterPro" id="IPR029058">
    <property type="entry name" value="AB_hydrolase_fold"/>
</dbReference>
<feature type="transmembrane region" description="Helical" evidence="1">
    <location>
        <begin position="12"/>
        <end position="32"/>
    </location>
</feature>
<dbReference type="Proteomes" id="UP001147760">
    <property type="component" value="Unassembled WGS sequence"/>
</dbReference>